<feature type="compositionally biased region" description="Polar residues" evidence="5">
    <location>
        <begin position="739"/>
        <end position="752"/>
    </location>
</feature>
<dbReference type="SUPFAM" id="SSF52279">
    <property type="entry name" value="Beta-D-glucan exohydrolase, C-terminal domain"/>
    <property type="match status" value="1"/>
</dbReference>
<comment type="caution">
    <text evidence="7">The sequence shown here is derived from an EMBL/GenBank/DDBJ whole genome shotgun (WGS) entry which is preliminary data.</text>
</comment>
<sequence>MNTDPSDLTLEEQAALLSGRDFWSTKPLPDRGVPSIVMTDGPHGVRMQRAGTDHLGINHSEPATCFPPAVAIGSSWDPTAAARMGAQIAAEARTHGVHIVLGPGINIKRSPLCGRNFEYYSEDPYLSGVLGADYVSALQAAGVGASVKHFAANNQETDRMRVSAEVDERTLRELYLPAFERVVTEAAPATVMCSYNKVNGVYASENHWLLTDVLRHDWGFTGAVVSDWGAVSNRVAGVAAGMDLEMPGSGGRTDAEIVDAVRKGELSGELVEQSVGRVLALTELVADAEGELDADEGHTLARELAEGSAVLLRNEGGVLPLDRAASVAVIGPFAVEPRFQGGGSSHINPTRVDVPLEAMQEHAGRLGQQLAFAPGTGSGNADALRAEAVELARTTEVAVVFAGLAEADESEGFDREGIDLPADQVALIRAVAAVAPKTVVVLSHGGVVALDPWHDDVDAVLDGFLLGQAAGSALANLLYGVTNPSGHLAETIPQQLTDTPSFLNFPGEQGHVRYGEGVFVGYRYHSSLGVLPRYPFGYGLSYTTYSTDLLEARVVDETTVEASVTVTNSGPVAGKHVVQLYVATQAGPVRRPVRELRRFAKVDLAPGESTTVHFELDRRAFAYWDSVERDWVVAPGDYAVQVGTDADTIVAEQQLTLVGETRLAPLTLDSTIGEWLGHPVVGPVMREGMTAAIPEDQREQMAEQEDQLRMVESMPMQQFLAFVGNLFPPEALESLMALSRQSTTDQQPTNIHTATTDASDADATNTTTTA</sequence>
<evidence type="ECO:0000259" key="6">
    <source>
        <dbReference type="SMART" id="SM01217"/>
    </source>
</evidence>
<evidence type="ECO:0000313" key="8">
    <source>
        <dbReference type="Proteomes" id="UP000539146"/>
    </source>
</evidence>
<proteinExistence type="inferred from homology"/>
<comment type="function">
    <text evidence="3">Catalyzes the hydrolysis of a non-reducing terminal alpha-L-arabinopyranosidic linkage in ginsenoside Rb2 (alpha-L-arabinopyranosyl-(1-&gt;6)-alpha-D-glucopyranosyl) to release alpha-D-glucopyranosyl (Rd). It is not able to hydrolyze alpha-L-arabinofuranosyl-(1-&gt;6)-alpha-D-glucopyranosyl (Rc).</text>
</comment>
<dbReference type="InterPro" id="IPR017853">
    <property type="entry name" value="GH"/>
</dbReference>
<dbReference type="InterPro" id="IPR050288">
    <property type="entry name" value="Cellulose_deg_GH3"/>
</dbReference>
<gene>
    <name evidence="7" type="ORF">HP467_04490</name>
</gene>
<dbReference type="Pfam" id="PF01915">
    <property type="entry name" value="Glyco_hydro_3_C"/>
    <property type="match status" value="1"/>
</dbReference>
<reference evidence="7 8" key="1">
    <citation type="submission" date="2020-05" db="EMBL/GenBank/DDBJ databases">
        <title>Genome Sequencing of Type Strains.</title>
        <authorList>
            <person name="Lemaire J.F."/>
            <person name="Inderbitzin P."/>
            <person name="Gregorio O.A."/>
            <person name="Collins S.B."/>
            <person name="Wespe N."/>
            <person name="Knight-Connoni V."/>
        </authorList>
    </citation>
    <scope>NUCLEOTIDE SEQUENCE [LARGE SCALE GENOMIC DNA]</scope>
    <source>
        <strain evidence="7 8">DSM 20512</strain>
    </source>
</reference>
<feature type="domain" description="Fibronectin type III-like" evidence="6">
    <location>
        <begin position="576"/>
        <end position="646"/>
    </location>
</feature>
<organism evidence="7 8">
    <name type="scientific">Curtobacterium citreum</name>
    <dbReference type="NCBI Taxonomy" id="2036"/>
    <lineage>
        <taxon>Bacteria</taxon>
        <taxon>Bacillati</taxon>
        <taxon>Actinomycetota</taxon>
        <taxon>Actinomycetes</taxon>
        <taxon>Micrococcales</taxon>
        <taxon>Microbacteriaceae</taxon>
        <taxon>Curtobacterium</taxon>
    </lineage>
</organism>
<dbReference type="Pfam" id="PF14310">
    <property type="entry name" value="Fn3-like"/>
    <property type="match status" value="1"/>
</dbReference>
<dbReference type="SUPFAM" id="SSF51445">
    <property type="entry name" value="(Trans)glycosidases"/>
    <property type="match status" value="1"/>
</dbReference>
<evidence type="ECO:0000256" key="2">
    <source>
        <dbReference type="ARBA" id="ARBA00022801"/>
    </source>
</evidence>
<keyword evidence="2" id="KW-0378">Hydrolase</keyword>
<dbReference type="SMART" id="SM01217">
    <property type="entry name" value="Fn3_like"/>
    <property type="match status" value="1"/>
</dbReference>
<dbReference type="Gene3D" id="2.60.40.10">
    <property type="entry name" value="Immunoglobulins"/>
    <property type="match status" value="1"/>
</dbReference>
<dbReference type="GO" id="GO:0005975">
    <property type="term" value="P:carbohydrate metabolic process"/>
    <property type="evidence" value="ECO:0007669"/>
    <property type="project" value="InterPro"/>
</dbReference>
<comment type="similarity">
    <text evidence="1">Belongs to the glycosyl hydrolase 3 family.</text>
</comment>
<dbReference type="InterPro" id="IPR001764">
    <property type="entry name" value="Glyco_hydro_3_N"/>
</dbReference>
<protein>
    <recommendedName>
        <fullName evidence="4">Exo-alpha-(1-&gt;6)-L-arabinopyranosidase</fullName>
    </recommendedName>
</protein>
<dbReference type="EMBL" id="JABMCG010000087">
    <property type="protein sequence ID" value="NUU27372.1"/>
    <property type="molecule type" value="Genomic_DNA"/>
</dbReference>
<evidence type="ECO:0000313" key="7">
    <source>
        <dbReference type="EMBL" id="NUU27372.1"/>
    </source>
</evidence>
<accession>A0A850DUX2</accession>
<evidence type="ECO:0000256" key="1">
    <source>
        <dbReference type="ARBA" id="ARBA00005336"/>
    </source>
</evidence>
<dbReference type="PANTHER" id="PTHR42715:SF10">
    <property type="entry name" value="BETA-GLUCOSIDASE"/>
    <property type="match status" value="1"/>
</dbReference>
<dbReference type="Proteomes" id="UP000539146">
    <property type="component" value="Unassembled WGS sequence"/>
</dbReference>
<dbReference type="InterPro" id="IPR036881">
    <property type="entry name" value="Glyco_hydro_3_C_sf"/>
</dbReference>
<dbReference type="Gene3D" id="3.20.20.300">
    <property type="entry name" value="Glycoside hydrolase, family 3, N-terminal domain"/>
    <property type="match status" value="1"/>
</dbReference>
<dbReference type="InterPro" id="IPR036962">
    <property type="entry name" value="Glyco_hydro_3_N_sf"/>
</dbReference>
<dbReference type="FunFam" id="2.60.40.10:FF:000495">
    <property type="entry name" value="Periplasmic beta-glucosidase"/>
    <property type="match status" value="1"/>
</dbReference>
<dbReference type="GO" id="GO:0008422">
    <property type="term" value="F:beta-glucosidase activity"/>
    <property type="evidence" value="ECO:0007669"/>
    <property type="project" value="UniProtKB-ARBA"/>
</dbReference>
<feature type="compositionally biased region" description="Low complexity" evidence="5">
    <location>
        <begin position="753"/>
        <end position="770"/>
    </location>
</feature>
<evidence type="ECO:0000256" key="3">
    <source>
        <dbReference type="ARBA" id="ARBA00058905"/>
    </source>
</evidence>
<dbReference type="PRINTS" id="PR00133">
    <property type="entry name" value="GLHYDRLASE3"/>
</dbReference>
<name>A0A850DUX2_9MICO</name>
<evidence type="ECO:0000256" key="5">
    <source>
        <dbReference type="SAM" id="MobiDB-lite"/>
    </source>
</evidence>
<dbReference type="Gene3D" id="3.40.50.1700">
    <property type="entry name" value="Glycoside hydrolase family 3 C-terminal domain"/>
    <property type="match status" value="1"/>
</dbReference>
<feature type="region of interest" description="Disordered" evidence="5">
    <location>
        <begin position="739"/>
        <end position="770"/>
    </location>
</feature>
<dbReference type="InterPro" id="IPR002772">
    <property type="entry name" value="Glyco_hydro_3_C"/>
</dbReference>
<dbReference type="AlphaFoldDB" id="A0A850DUX2"/>
<dbReference type="InterPro" id="IPR013783">
    <property type="entry name" value="Ig-like_fold"/>
</dbReference>
<dbReference type="InterPro" id="IPR026891">
    <property type="entry name" value="Fn3-like"/>
</dbReference>
<dbReference type="Pfam" id="PF00933">
    <property type="entry name" value="Glyco_hydro_3"/>
    <property type="match status" value="1"/>
</dbReference>
<evidence type="ECO:0000256" key="4">
    <source>
        <dbReference type="ARBA" id="ARBA00074219"/>
    </source>
</evidence>
<dbReference type="PANTHER" id="PTHR42715">
    <property type="entry name" value="BETA-GLUCOSIDASE"/>
    <property type="match status" value="1"/>
</dbReference>
<dbReference type="RefSeq" id="WP_175325367.1">
    <property type="nucleotide sequence ID" value="NZ_BAAAWP010000001.1"/>
</dbReference>